<accession>A0A1I7I4G4</accession>
<evidence type="ECO:0000313" key="2">
    <source>
        <dbReference type="Proteomes" id="UP000198817"/>
    </source>
</evidence>
<gene>
    <name evidence="1" type="ORF">SAMN05216508_13120</name>
</gene>
<reference evidence="1 2" key="1">
    <citation type="submission" date="2016-10" db="EMBL/GenBank/DDBJ databases">
        <authorList>
            <person name="de Groot N.N."/>
        </authorList>
    </citation>
    <scope>NUCLEOTIDE SEQUENCE [LARGE SCALE GENOMIC DNA]</scope>
    <source>
        <strain evidence="1 2">KHGC13</strain>
    </source>
</reference>
<dbReference type="Proteomes" id="UP000198817">
    <property type="component" value="Unassembled WGS sequence"/>
</dbReference>
<sequence length="64" mass="7691">MERKLILEMDSYDRNILLNALNDLRTKQIREGLPTDPVDELMVKLYEAKQKRFLVSEACHEHYR</sequence>
<dbReference type="EMBL" id="FPBT01000031">
    <property type="protein sequence ID" value="SFU67839.1"/>
    <property type="molecule type" value="Genomic_DNA"/>
</dbReference>
<dbReference type="RefSeq" id="WP_090164476.1">
    <property type="nucleotide sequence ID" value="NZ_FNBF01000025.1"/>
</dbReference>
<protein>
    <submittedName>
        <fullName evidence="1">Uncharacterized protein</fullName>
    </submittedName>
</protein>
<name>A0A1I7I4G4_9FIRM</name>
<dbReference type="STRING" id="155865.SAMN05216515_1345"/>
<keyword evidence="2" id="KW-1185">Reference proteome</keyword>
<dbReference type="OrthoDB" id="1779328at2"/>
<proteinExistence type="predicted"/>
<dbReference type="AlphaFoldDB" id="A0A1I7I4G4"/>
<dbReference type="GeneID" id="303115414"/>
<evidence type="ECO:0000313" key="1">
    <source>
        <dbReference type="EMBL" id="SFU67839.1"/>
    </source>
</evidence>
<organism evidence="1 2">
    <name type="scientific">Eubacterium pyruvativorans</name>
    <dbReference type="NCBI Taxonomy" id="155865"/>
    <lineage>
        <taxon>Bacteria</taxon>
        <taxon>Bacillati</taxon>
        <taxon>Bacillota</taxon>
        <taxon>Clostridia</taxon>
        <taxon>Eubacteriales</taxon>
        <taxon>Eubacteriaceae</taxon>
        <taxon>Eubacterium</taxon>
    </lineage>
</organism>